<protein>
    <submittedName>
        <fullName evidence="3">Uncharacterized protein</fullName>
    </submittedName>
</protein>
<feature type="transmembrane region" description="Helical" evidence="1">
    <location>
        <begin position="76"/>
        <end position="97"/>
    </location>
</feature>
<dbReference type="AlphaFoldDB" id="A0A915KLX9"/>
<keyword evidence="1" id="KW-0472">Membrane</keyword>
<proteinExistence type="predicted"/>
<keyword evidence="2" id="KW-1185">Reference proteome</keyword>
<keyword evidence="1" id="KW-1133">Transmembrane helix</keyword>
<organism evidence="2 3">
    <name type="scientific">Romanomermis culicivorax</name>
    <name type="common">Nematode worm</name>
    <dbReference type="NCBI Taxonomy" id="13658"/>
    <lineage>
        <taxon>Eukaryota</taxon>
        <taxon>Metazoa</taxon>
        <taxon>Ecdysozoa</taxon>
        <taxon>Nematoda</taxon>
        <taxon>Enoplea</taxon>
        <taxon>Dorylaimia</taxon>
        <taxon>Mermithida</taxon>
        <taxon>Mermithoidea</taxon>
        <taxon>Mermithidae</taxon>
        <taxon>Romanomermis</taxon>
    </lineage>
</organism>
<reference evidence="3" key="1">
    <citation type="submission" date="2022-11" db="UniProtKB">
        <authorList>
            <consortium name="WormBaseParasite"/>
        </authorList>
    </citation>
    <scope>IDENTIFICATION</scope>
</reference>
<keyword evidence="1" id="KW-0812">Transmembrane</keyword>
<accession>A0A915KLX9</accession>
<dbReference type="WBParaSite" id="nRc.2.0.1.t39433-RA">
    <property type="protein sequence ID" value="nRc.2.0.1.t39433-RA"/>
    <property type="gene ID" value="nRc.2.0.1.g39433"/>
</dbReference>
<evidence type="ECO:0000313" key="3">
    <source>
        <dbReference type="WBParaSite" id="nRc.2.0.1.t39433-RA"/>
    </source>
</evidence>
<sequence>MASEKSKLDNLKSMKGSRIWPIKTPKCQNLSFVQRKSSAGALQPAPLSSAGAIQNQLDYLRLEHDRAMREERRQNCYLCAIIVISLSMAAALIPVAFVNKFSDLIGWNYTEHAENLIAEFFYTDNADVFSIVSTTAAEAQIFNFKDQLIQEETFTTTASATIKSCMKLQPAGCFYHKNIYPNNCRKSTCHSIIVDLDILPHHEGWNLWVWNYWNETRSIDVEDWTPCVPGRLCIGGHCVDHPDALQHAVPQQQPGGVRVECDKEKSCVRFQEKLIQGKKALKLTTCENRSCVKKDQIFRETTTTSVSATTIKKANFTKSVVNLTESCMKLRPEGCFYHKNVYPDNCRKTTCHSIIINLDIL</sequence>
<name>A0A915KLX9_ROMCU</name>
<evidence type="ECO:0000313" key="2">
    <source>
        <dbReference type="Proteomes" id="UP000887565"/>
    </source>
</evidence>
<dbReference type="Proteomes" id="UP000887565">
    <property type="component" value="Unplaced"/>
</dbReference>
<evidence type="ECO:0000256" key="1">
    <source>
        <dbReference type="SAM" id="Phobius"/>
    </source>
</evidence>